<keyword evidence="2" id="KW-1185">Reference proteome</keyword>
<proteinExistence type="predicted"/>
<protein>
    <submittedName>
        <fullName evidence="1">Uncharacterized protein</fullName>
    </submittedName>
</protein>
<dbReference type="Proteomes" id="UP000187203">
    <property type="component" value="Unassembled WGS sequence"/>
</dbReference>
<sequence length="44" mass="4710">MGIWIWGHRTKRTVCLSTRKAKAVLAVKGGLEAASASSFGKTAY</sequence>
<comment type="caution">
    <text evidence="1">The sequence shown here is derived from an EMBL/GenBank/DDBJ whole genome shotgun (WGS) entry which is preliminary data.</text>
</comment>
<organism evidence="1 2">
    <name type="scientific">Corchorus olitorius</name>
    <dbReference type="NCBI Taxonomy" id="93759"/>
    <lineage>
        <taxon>Eukaryota</taxon>
        <taxon>Viridiplantae</taxon>
        <taxon>Streptophyta</taxon>
        <taxon>Embryophyta</taxon>
        <taxon>Tracheophyta</taxon>
        <taxon>Spermatophyta</taxon>
        <taxon>Magnoliopsida</taxon>
        <taxon>eudicotyledons</taxon>
        <taxon>Gunneridae</taxon>
        <taxon>Pentapetalae</taxon>
        <taxon>rosids</taxon>
        <taxon>malvids</taxon>
        <taxon>Malvales</taxon>
        <taxon>Malvaceae</taxon>
        <taxon>Grewioideae</taxon>
        <taxon>Apeibeae</taxon>
        <taxon>Corchorus</taxon>
    </lineage>
</organism>
<dbReference type="AlphaFoldDB" id="A0A1R3G8U2"/>
<dbReference type="EMBL" id="AWUE01023246">
    <property type="protein sequence ID" value="OMO54493.1"/>
    <property type="molecule type" value="Genomic_DNA"/>
</dbReference>
<gene>
    <name evidence="1" type="ORF">COLO4_36462</name>
</gene>
<evidence type="ECO:0000313" key="2">
    <source>
        <dbReference type="Proteomes" id="UP000187203"/>
    </source>
</evidence>
<name>A0A1R3G8U2_9ROSI</name>
<reference evidence="2" key="1">
    <citation type="submission" date="2013-09" db="EMBL/GenBank/DDBJ databases">
        <title>Corchorus olitorius genome sequencing.</title>
        <authorList>
            <person name="Alam M."/>
            <person name="Haque M.S."/>
            <person name="Islam M.S."/>
            <person name="Emdad E.M."/>
            <person name="Islam M.M."/>
            <person name="Ahmed B."/>
            <person name="Halim A."/>
            <person name="Hossen Q.M.M."/>
            <person name="Hossain M.Z."/>
            <person name="Ahmed R."/>
            <person name="Khan M.M."/>
            <person name="Islam R."/>
            <person name="Rashid M.M."/>
            <person name="Khan S.A."/>
            <person name="Rahman M.S."/>
            <person name="Alam M."/>
            <person name="Yahiya A.S."/>
            <person name="Khan M.S."/>
            <person name="Azam M.S."/>
            <person name="Haque T."/>
            <person name="Lashkar M.Z.H."/>
            <person name="Akhand A.I."/>
            <person name="Morshed G."/>
            <person name="Roy S."/>
            <person name="Uddin K.S."/>
            <person name="Rabeya T."/>
            <person name="Hossain A.S."/>
            <person name="Chowdhury A."/>
            <person name="Snigdha A.R."/>
            <person name="Mortoza M.S."/>
            <person name="Matin S.A."/>
            <person name="Hoque S.M.E."/>
            <person name="Islam M.K."/>
            <person name="Roy D.K."/>
            <person name="Haider R."/>
            <person name="Moosa M.M."/>
            <person name="Elias S.M."/>
            <person name="Hasan A.M."/>
            <person name="Jahan S."/>
            <person name="Shafiuddin M."/>
            <person name="Mahmood N."/>
            <person name="Shommy N.S."/>
        </authorList>
    </citation>
    <scope>NUCLEOTIDE SEQUENCE [LARGE SCALE GENOMIC DNA]</scope>
    <source>
        <strain evidence="2">cv. O-4</strain>
    </source>
</reference>
<evidence type="ECO:0000313" key="1">
    <source>
        <dbReference type="EMBL" id="OMO54493.1"/>
    </source>
</evidence>
<accession>A0A1R3G8U2</accession>